<accession>A0A397VWU5</accession>
<organism evidence="2 3">
    <name type="scientific">Gigaspora rosea</name>
    <dbReference type="NCBI Taxonomy" id="44941"/>
    <lineage>
        <taxon>Eukaryota</taxon>
        <taxon>Fungi</taxon>
        <taxon>Fungi incertae sedis</taxon>
        <taxon>Mucoromycota</taxon>
        <taxon>Glomeromycotina</taxon>
        <taxon>Glomeromycetes</taxon>
        <taxon>Diversisporales</taxon>
        <taxon>Gigasporaceae</taxon>
        <taxon>Gigaspora</taxon>
    </lineage>
</organism>
<keyword evidence="3" id="KW-1185">Reference proteome</keyword>
<proteinExistence type="predicted"/>
<dbReference type="EMBL" id="QKWP01000111">
    <property type="protein sequence ID" value="RIB27070.1"/>
    <property type="molecule type" value="Genomic_DNA"/>
</dbReference>
<sequence>MPFILVFQLLRIWFTPIYLLYSFSIHNIKRKSLDIFQKIFSCLTITQSYNSLIVLDPNQQIKIYIFYMCSCFFFYLTSKKRSKQYVKKK</sequence>
<evidence type="ECO:0000313" key="3">
    <source>
        <dbReference type="Proteomes" id="UP000266673"/>
    </source>
</evidence>
<feature type="transmembrane region" description="Helical" evidence="1">
    <location>
        <begin position="6"/>
        <end position="23"/>
    </location>
</feature>
<dbReference type="AlphaFoldDB" id="A0A397VWU5"/>
<keyword evidence="1" id="KW-0812">Transmembrane</keyword>
<evidence type="ECO:0000256" key="1">
    <source>
        <dbReference type="SAM" id="Phobius"/>
    </source>
</evidence>
<dbReference type="Proteomes" id="UP000266673">
    <property type="component" value="Unassembled WGS sequence"/>
</dbReference>
<protein>
    <submittedName>
        <fullName evidence="2">Uncharacterized protein</fullName>
    </submittedName>
</protein>
<name>A0A397VWU5_9GLOM</name>
<keyword evidence="1" id="KW-1133">Transmembrane helix</keyword>
<gene>
    <name evidence="2" type="ORF">C2G38_91124</name>
</gene>
<comment type="caution">
    <text evidence="2">The sequence shown here is derived from an EMBL/GenBank/DDBJ whole genome shotgun (WGS) entry which is preliminary data.</text>
</comment>
<evidence type="ECO:0000313" key="2">
    <source>
        <dbReference type="EMBL" id="RIB27070.1"/>
    </source>
</evidence>
<reference evidence="2 3" key="1">
    <citation type="submission" date="2018-06" db="EMBL/GenBank/DDBJ databases">
        <title>Comparative genomics reveals the genomic features of Rhizophagus irregularis, R. cerebriforme, R. diaphanum and Gigaspora rosea, and their symbiotic lifestyle signature.</title>
        <authorList>
            <person name="Morin E."/>
            <person name="San Clemente H."/>
            <person name="Chen E.C.H."/>
            <person name="De La Providencia I."/>
            <person name="Hainaut M."/>
            <person name="Kuo A."/>
            <person name="Kohler A."/>
            <person name="Murat C."/>
            <person name="Tang N."/>
            <person name="Roy S."/>
            <person name="Loubradou J."/>
            <person name="Henrissat B."/>
            <person name="Grigoriev I.V."/>
            <person name="Corradi N."/>
            <person name="Roux C."/>
            <person name="Martin F.M."/>
        </authorList>
    </citation>
    <scope>NUCLEOTIDE SEQUENCE [LARGE SCALE GENOMIC DNA]</scope>
    <source>
        <strain evidence="2 3">DAOM 194757</strain>
    </source>
</reference>
<keyword evidence="1" id="KW-0472">Membrane</keyword>